<evidence type="ECO:0000313" key="2">
    <source>
        <dbReference type="EMBL" id="AEL89252.1"/>
    </source>
</evidence>
<dbReference type="GeneID" id="11122977"/>
<sequence length="388" mass="48488">MSYSWVIKLNNNFKIYNFIINSYVKLRINNTILYFKYNSLIIFFLKRKNKLNNFFKKKIISIKKKFKRFFFKVKKKINKLKLKQKKINFNLSIKNKKFKINQLIYFLKYFLLLRRKVHNSFKISKIKLSILRKNSRKLIRKLKFKNKYNKRTKQLKFRYNSMYSLNLKRKTNKYYKIDKIYDIKKKYLRYFINNRRLYYLLKIKNKQTHKFFRNHFRHIGSLSIIDRLAFYELFLKNLIVKLKLSYSLQTSLYLIKSGFIFINGLQNTNKNTHIIYGDYIEFLYCNFMIKYKKKIKKKINKNVWLYKKYVFKKIKIYEKPENLKTKRFKLGNIFIYFKNNLYKNYQIDYRTLSIIFIKNLNFKYNITYFNKKYLPIYYLKLLNWKIIS</sequence>
<proteinExistence type="predicted"/>
<keyword evidence="2" id="KW-0496">Mitochondrion</keyword>
<gene>
    <name evidence="2" type="ORF">IMG5_M206947</name>
</gene>
<accession>G1FLB0</accession>
<dbReference type="EMBL" id="JN227086">
    <property type="protein sequence ID" value="AEL89252.1"/>
    <property type="molecule type" value="Genomic_DNA"/>
</dbReference>
<protein>
    <submittedName>
        <fullName evidence="2">Ymf76</fullName>
    </submittedName>
</protein>
<keyword evidence="1" id="KW-0694">RNA-binding</keyword>
<reference evidence="2" key="1">
    <citation type="submission" date="2011-07" db="EMBL/GenBank/DDBJ databases">
        <authorList>
            <person name="Coyne R."/>
            <person name="Brami D."/>
            <person name="Johnson J."/>
            <person name="Hostetler J."/>
            <person name="Hannick L."/>
            <person name="Clark T."/>
            <person name="Cassidy-Hanley D."/>
            <person name="Inman J."/>
        </authorList>
    </citation>
    <scope>NUCLEOTIDE SEQUENCE</scope>
    <source>
        <strain evidence="2">G5</strain>
    </source>
</reference>
<dbReference type="GO" id="GO:0003723">
    <property type="term" value="F:RNA binding"/>
    <property type="evidence" value="ECO:0007669"/>
    <property type="project" value="UniProtKB-KW"/>
</dbReference>
<geneLocation type="mitochondrion" evidence="2"/>
<dbReference type="RefSeq" id="YP_004841710.1">
    <property type="nucleotide sequence ID" value="NC_015981.1"/>
</dbReference>
<name>G1FLB0_ICHMU</name>
<dbReference type="AlphaFoldDB" id="G1FLB0"/>
<organism evidence="2">
    <name type="scientific">Ichthyophthirius multifiliis</name>
    <name type="common">White spot disease agent</name>
    <name type="synonym">Ich</name>
    <dbReference type="NCBI Taxonomy" id="5932"/>
    <lineage>
        <taxon>Eukaryota</taxon>
        <taxon>Sar</taxon>
        <taxon>Alveolata</taxon>
        <taxon>Ciliophora</taxon>
        <taxon>Intramacronucleata</taxon>
        <taxon>Oligohymenophorea</taxon>
        <taxon>Hymenostomatida</taxon>
        <taxon>Ophryoglenina</taxon>
        <taxon>Ichthyophthirius</taxon>
    </lineage>
</organism>
<dbReference type="PROSITE" id="PS50889">
    <property type="entry name" value="S4"/>
    <property type="match status" value="1"/>
</dbReference>
<evidence type="ECO:0000256" key="1">
    <source>
        <dbReference type="PROSITE-ProRule" id="PRU00182"/>
    </source>
</evidence>